<protein>
    <submittedName>
        <fullName evidence="1">Uncharacterized protein</fullName>
    </submittedName>
</protein>
<proteinExistence type="predicted"/>
<sequence length="167" mass="18854">MSVIDLEEGSDTSSITGPGFVTSCTARFSAQAHKPVLGLYSTGQKISPIPSEIYIPVATISSTSMTARIVEEEEDSRNTATNIPASLSERQRFLLFFKILVLNMSRAVTDHNQKVELHMRMKAIVQECISSPGDAMTRKMERKLRKYVGEKHWRHAQERFDAFMCLR</sequence>
<dbReference type="EMBL" id="HBIM01020439">
    <property type="protein sequence ID" value="CAE0418442.1"/>
    <property type="molecule type" value="Transcribed_RNA"/>
</dbReference>
<accession>A0A7S3LBP0</accession>
<gene>
    <name evidence="1" type="ORF">ACOF00016_LOCUS15318</name>
</gene>
<organism evidence="1">
    <name type="scientific">Amphora coffeiformis</name>
    <dbReference type="NCBI Taxonomy" id="265554"/>
    <lineage>
        <taxon>Eukaryota</taxon>
        <taxon>Sar</taxon>
        <taxon>Stramenopiles</taxon>
        <taxon>Ochrophyta</taxon>
        <taxon>Bacillariophyta</taxon>
        <taxon>Bacillariophyceae</taxon>
        <taxon>Bacillariophycidae</taxon>
        <taxon>Thalassiophysales</taxon>
        <taxon>Catenulaceae</taxon>
        <taxon>Amphora</taxon>
    </lineage>
</organism>
<name>A0A7S3LBP0_9STRA</name>
<dbReference type="AlphaFoldDB" id="A0A7S3LBP0"/>
<reference evidence="1" key="1">
    <citation type="submission" date="2021-01" db="EMBL/GenBank/DDBJ databases">
        <authorList>
            <person name="Corre E."/>
            <person name="Pelletier E."/>
            <person name="Niang G."/>
            <person name="Scheremetjew M."/>
            <person name="Finn R."/>
            <person name="Kale V."/>
            <person name="Holt S."/>
            <person name="Cochrane G."/>
            <person name="Meng A."/>
            <person name="Brown T."/>
            <person name="Cohen L."/>
        </authorList>
    </citation>
    <scope>NUCLEOTIDE SEQUENCE</scope>
    <source>
        <strain evidence="1">CCMP127</strain>
    </source>
</reference>
<evidence type="ECO:0000313" key="1">
    <source>
        <dbReference type="EMBL" id="CAE0418442.1"/>
    </source>
</evidence>